<accession>A0A0A1FC07</accession>
<dbReference type="RefSeq" id="WP_052135198.1">
    <property type="nucleotide sequence ID" value="NZ_CP009962.1"/>
</dbReference>
<feature type="region of interest" description="Disordered" evidence="1">
    <location>
        <begin position="19"/>
        <end position="60"/>
    </location>
</feature>
<evidence type="ECO:0000313" key="4">
    <source>
        <dbReference type="Proteomes" id="UP000030302"/>
    </source>
</evidence>
<name>A0A0A1FC07_9BURK</name>
<sequence>MKATTILLAMLSISFSALAQSPTPPELPAEMQPQLQPPLQPPVQAEPQTPTQPESQFREPAGSLAIHAQPQSQNGFTYVCGGVGLDESTSMKRMAKKYDLMSTFSTRNGSYLADINVNISSGDGKATLQTTCDGPILLVKFPHAGTYRIRAAVGDDTQTKTAQIPGLRSMQSMVFVWRAS</sequence>
<gene>
    <name evidence="3" type="ORF">LT85_2928</name>
</gene>
<proteinExistence type="predicted"/>
<evidence type="ECO:0000256" key="2">
    <source>
        <dbReference type="SAM" id="SignalP"/>
    </source>
</evidence>
<dbReference type="EMBL" id="CP009962">
    <property type="protein sequence ID" value="AIY42086.1"/>
    <property type="molecule type" value="Genomic_DNA"/>
</dbReference>
<dbReference type="STRING" id="279058.LT85_2928"/>
<feature type="chain" id="PRO_5001974156" evidence="2">
    <location>
        <begin position="20"/>
        <end position="180"/>
    </location>
</feature>
<keyword evidence="4" id="KW-1185">Reference proteome</keyword>
<evidence type="ECO:0000256" key="1">
    <source>
        <dbReference type="SAM" id="MobiDB-lite"/>
    </source>
</evidence>
<reference evidence="4" key="1">
    <citation type="journal article" date="2014" name="Soil Biol. Biochem.">
        <title>Structure and function of bacterial communities in ageing soils: Insights from the Mendocino ecological staircase.</title>
        <authorList>
            <person name="Uroz S."/>
            <person name="Tech J.J."/>
            <person name="Sawaya N.A."/>
            <person name="Frey-Klett P."/>
            <person name="Leveau J.H.J."/>
        </authorList>
    </citation>
    <scope>NUCLEOTIDE SEQUENCE [LARGE SCALE GENOMIC DNA]</scope>
    <source>
        <strain evidence="4">Cal35</strain>
    </source>
</reference>
<organism evidence="3 4">
    <name type="scientific">Collimonas arenae</name>
    <dbReference type="NCBI Taxonomy" id="279058"/>
    <lineage>
        <taxon>Bacteria</taxon>
        <taxon>Pseudomonadati</taxon>
        <taxon>Pseudomonadota</taxon>
        <taxon>Betaproteobacteria</taxon>
        <taxon>Burkholderiales</taxon>
        <taxon>Oxalobacteraceae</taxon>
        <taxon>Collimonas</taxon>
    </lineage>
</organism>
<feature type="signal peptide" evidence="2">
    <location>
        <begin position="1"/>
        <end position="19"/>
    </location>
</feature>
<dbReference type="HOGENOM" id="CLU_1493784_0_0_4"/>
<dbReference type="KEGG" id="care:LT85_2928"/>
<protein>
    <submittedName>
        <fullName evidence="3">Putative exported protein</fullName>
    </submittedName>
</protein>
<keyword evidence="2" id="KW-0732">Signal</keyword>
<dbReference type="OrthoDB" id="8926484at2"/>
<evidence type="ECO:0000313" key="3">
    <source>
        <dbReference type="EMBL" id="AIY42086.1"/>
    </source>
</evidence>
<dbReference type="AlphaFoldDB" id="A0A0A1FC07"/>
<dbReference type="Proteomes" id="UP000030302">
    <property type="component" value="Chromosome"/>
</dbReference>